<dbReference type="EMBL" id="CALNXK010000121">
    <property type="protein sequence ID" value="CAH3161764.1"/>
    <property type="molecule type" value="Genomic_DNA"/>
</dbReference>
<organism evidence="1 2">
    <name type="scientific">Porites lobata</name>
    <dbReference type="NCBI Taxonomy" id="104759"/>
    <lineage>
        <taxon>Eukaryota</taxon>
        <taxon>Metazoa</taxon>
        <taxon>Cnidaria</taxon>
        <taxon>Anthozoa</taxon>
        <taxon>Hexacorallia</taxon>
        <taxon>Scleractinia</taxon>
        <taxon>Fungiina</taxon>
        <taxon>Poritidae</taxon>
        <taxon>Porites</taxon>
    </lineage>
</organism>
<proteinExistence type="predicted"/>
<evidence type="ECO:0000313" key="1">
    <source>
        <dbReference type="EMBL" id="CAH3161764.1"/>
    </source>
</evidence>
<comment type="caution">
    <text evidence="1">The sequence shown here is derived from an EMBL/GenBank/DDBJ whole genome shotgun (WGS) entry which is preliminary data.</text>
</comment>
<accession>A0ABN8QCD7</accession>
<evidence type="ECO:0000313" key="2">
    <source>
        <dbReference type="Proteomes" id="UP001159405"/>
    </source>
</evidence>
<keyword evidence="2" id="KW-1185">Reference proteome</keyword>
<gene>
    <name evidence="1" type="ORF">PLOB_00004990</name>
</gene>
<sequence>MAQLASLILTTGALPAFEQPGHVAVPVKFHCRVTAPPYAYTRPLALIDTLTRQRNLSTRRSWYHGRQPEVFLQHDNHCACQDVLELRSPGHGLQNASSQVETRGSNLGFFEEYSLFKSRNSSSEILFSS</sequence>
<reference evidence="1 2" key="1">
    <citation type="submission" date="2022-05" db="EMBL/GenBank/DDBJ databases">
        <authorList>
            <consortium name="Genoscope - CEA"/>
            <person name="William W."/>
        </authorList>
    </citation>
    <scope>NUCLEOTIDE SEQUENCE [LARGE SCALE GENOMIC DNA]</scope>
</reference>
<name>A0ABN8QCD7_9CNID</name>
<protein>
    <submittedName>
        <fullName evidence="1">Uncharacterized protein</fullName>
    </submittedName>
</protein>
<dbReference type="Proteomes" id="UP001159405">
    <property type="component" value="Unassembled WGS sequence"/>
</dbReference>